<dbReference type="PROSITE" id="PS00983">
    <property type="entry name" value="LY6_UPAR"/>
    <property type="match status" value="1"/>
</dbReference>
<dbReference type="SUPFAM" id="SSF57302">
    <property type="entry name" value="Snake toxin-like"/>
    <property type="match status" value="1"/>
</dbReference>
<evidence type="ECO:0000256" key="1">
    <source>
        <dbReference type="ARBA" id="ARBA00022729"/>
    </source>
</evidence>
<dbReference type="Pfam" id="PF17064">
    <property type="entry name" value="QVR"/>
    <property type="match status" value="1"/>
</dbReference>
<dbReference type="CDD" id="cd23590">
    <property type="entry name" value="TFP_LU_ECD_Bou"/>
    <property type="match status" value="1"/>
</dbReference>
<evidence type="ECO:0008006" key="6">
    <source>
        <dbReference type="Google" id="ProtNLM"/>
    </source>
</evidence>
<dbReference type="GO" id="GO:0030431">
    <property type="term" value="P:sleep"/>
    <property type="evidence" value="ECO:0007669"/>
    <property type="project" value="InterPro"/>
</dbReference>
<evidence type="ECO:0000256" key="2">
    <source>
        <dbReference type="ARBA" id="ARBA00023180"/>
    </source>
</evidence>
<reference evidence="4" key="1">
    <citation type="journal article" date="2021" name="Genome Biol. Evol.">
        <title>A High-Quality Reference Genome for a Parasitic Bivalve with Doubly Uniparental Inheritance (Bivalvia: Unionida).</title>
        <authorList>
            <person name="Smith C.H."/>
        </authorList>
    </citation>
    <scope>NUCLEOTIDE SEQUENCE</scope>
    <source>
        <strain evidence="4">CHS0354</strain>
    </source>
</reference>
<dbReference type="InterPro" id="IPR018363">
    <property type="entry name" value="CD59_antigen_CS"/>
</dbReference>
<dbReference type="InterPro" id="IPR050975">
    <property type="entry name" value="Sleep_regulator"/>
</dbReference>
<dbReference type="InterPro" id="IPR045860">
    <property type="entry name" value="Snake_toxin-like_sf"/>
</dbReference>
<keyword evidence="2" id="KW-0325">Glycoprotein</keyword>
<sequence>MLVDIFWIMLPGRKSLVSFLMVFLMVLMEGDTLRCVRCMSITNARCEYGDIPPVNCSLNEKYCIQYVGDTKLGKVFFRDCSTEDMKNECVYKLLANENVLACYSTCQTDGCNHAQHVLASELCVVFLSILRWLIR</sequence>
<gene>
    <name evidence="4" type="ORF">CHS0354_031387</name>
</gene>
<keyword evidence="1 3" id="KW-0732">Signal</keyword>
<dbReference type="Gene3D" id="2.10.60.10">
    <property type="entry name" value="CD59"/>
    <property type="match status" value="1"/>
</dbReference>
<accession>A0AAE0VX39</accession>
<organism evidence="4 5">
    <name type="scientific">Potamilus streckersoni</name>
    <dbReference type="NCBI Taxonomy" id="2493646"/>
    <lineage>
        <taxon>Eukaryota</taxon>
        <taxon>Metazoa</taxon>
        <taxon>Spiralia</taxon>
        <taxon>Lophotrochozoa</taxon>
        <taxon>Mollusca</taxon>
        <taxon>Bivalvia</taxon>
        <taxon>Autobranchia</taxon>
        <taxon>Heteroconchia</taxon>
        <taxon>Palaeoheterodonta</taxon>
        <taxon>Unionida</taxon>
        <taxon>Unionoidea</taxon>
        <taxon>Unionidae</taxon>
        <taxon>Ambleminae</taxon>
        <taxon>Lampsilini</taxon>
        <taxon>Potamilus</taxon>
    </lineage>
</organism>
<evidence type="ECO:0000256" key="3">
    <source>
        <dbReference type="SAM" id="SignalP"/>
    </source>
</evidence>
<comment type="caution">
    <text evidence="4">The sequence shown here is derived from an EMBL/GenBank/DDBJ whole genome shotgun (WGS) entry which is preliminary data.</text>
</comment>
<dbReference type="GO" id="GO:0032222">
    <property type="term" value="P:regulation of synaptic transmission, cholinergic"/>
    <property type="evidence" value="ECO:0007669"/>
    <property type="project" value="InterPro"/>
</dbReference>
<dbReference type="PANTHER" id="PTHR33562">
    <property type="entry name" value="ATILLA, ISOFORM B-RELATED-RELATED"/>
    <property type="match status" value="1"/>
</dbReference>
<reference evidence="4" key="3">
    <citation type="submission" date="2023-05" db="EMBL/GenBank/DDBJ databases">
        <authorList>
            <person name="Smith C.H."/>
        </authorList>
    </citation>
    <scope>NUCLEOTIDE SEQUENCE</scope>
    <source>
        <strain evidence="4">CHS0354</strain>
        <tissue evidence="4">Mantle</tissue>
    </source>
</reference>
<feature type="chain" id="PRO_5042182041" description="Sodefrin-like factor" evidence="3">
    <location>
        <begin position="33"/>
        <end position="135"/>
    </location>
</feature>
<dbReference type="Proteomes" id="UP001195483">
    <property type="component" value="Unassembled WGS sequence"/>
</dbReference>
<reference evidence="4" key="2">
    <citation type="journal article" date="2021" name="Genome Biol. Evol.">
        <title>Developing a high-quality reference genome for a parasitic bivalve with doubly uniparental inheritance (Bivalvia: Unionida).</title>
        <authorList>
            <person name="Smith C.H."/>
        </authorList>
    </citation>
    <scope>NUCLEOTIDE SEQUENCE</scope>
    <source>
        <strain evidence="4">CHS0354</strain>
        <tissue evidence="4">Mantle</tissue>
    </source>
</reference>
<protein>
    <recommendedName>
        <fullName evidence="6">Sodefrin-like factor</fullName>
    </recommendedName>
</protein>
<feature type="signal peptide" evidence="3">
    <location>
        <begin position="1"/>
        <end position="32"/>
    </location>
</feature>
<proteinExistence type="predicted"/>
<dbReference type="InterPro" id="IPR031424">
    <property type="entry name" value="QVR-like"/>
</dbReference>
<evidence type="ECO:0000313" key="5">
    <source>
        <dbReference type="Proteomes" id="UP001195483"/>
    </source>
</evidence>
<dbReference type="EMBL" id="JAEAOA010001877">
    <property type="protein sequence ID" value="KAK3593326.1"/>
    <property type="molecule type" value="Genomic_DNA"/>
</dbReference>
<dbReference type="AlphaFoldDB" id="A0AAE0VX39"/>
<keyword evidence="5" id="KW-1185">Reference proteome</keyword>
<name>A0AAE0VX39_9BIVA</name>
<evidence type="ECO:0000313" key="4">
    <source>
        <dbReference type="EMBL" id="KAK3593326.1"/>
    </source>
</evidence>